<feature type="domain" description="GH26" evidence="8">
    <location>
        <begin position="22"/>
        <end position="327"/>
    </location>
</feature>
<evidence type="ECO:0000256" key="2">
    <source>
        <dbReference type="ARBA" id="ARBA00022801"/>
    </source>
</evidence>
<dbReference type="GO" id="GO:0006080">
    <property type="term" value="P:substituted mannan metabolic process"/>
    <property type="evidence" value="ECO:0007669"/>
    <property type="project" value="InterPro"/>
</dbReference>
<name>W5QTE6_9BACT</name>
<dbReference type="EMBL" id="JX424621">
    <property type="protein sequence ID" value="AGH14018.1"/>
    <property type="molecule type" value="Genomic_DNA"/>
</dbReference>
<dbReference type="InterPro" id="IPR000805">
    <property type="entry name" value="Glyco_hydro_26"/>
</dbReference>
<feature type="binding site" evidence="5">
    <location>
        <position position="263"/>
    </location>
    <ligand>
        <name>substrate</name>
    </ligand>
</feature>
<keyword evidence="3 7" id="KW-0326">Glycosidase</keyword>
<reference evidence="9" key="1">
    <citation type="journal article" date="2014" name="J. Ind. Microbiol. Biotechnol.">
        <title>Analysis of the bovine rumen microbiome reveals a diversity of Sus-like polysaccharide utilization loci from the bacterial phylum Bacteroidetes.</title>
        <authorList>
            <person name="Rosewarne C.P."/>
            <person name="Pope P.B."/>
            <person name="Cheung J.L."/>
            <person name="Morrison M."/>
        </authorList>
    </citation>
    <scope>NUCLEOTIDE SEQUENCE</scope>
    <source>
        <strain evidence="9">Sc00028</strain>
    </source>
</reference>
<feature type="site" description="Plays an important role in maintaining the position of the catalytic nucleophile" evidence="6">
    <location>
        <position position="190"/>
    </location>
</feature>
<dbReference type="PANTHER" id="PTHR40079:SF4">
    <property type="entry name" value="GH26 DOMAIN-CONTAINING PROTEIN-RELATED"/>
    <property type="match status" value="1"/>
</dbReference>
<dbReference type="AlphaFoldDB" id="W5QTE6"/>
<evidence type="ECO:0000256" key="5">
    <source>
        <dbReference type="PIRSR" id="PIRSR018168-2"/>
    </source>
</evidence>
<sequence>MITACGRNGKADDPIGESGKTVRTENMLANLKAQADSGVYMFGHHDDVVYGIGWESDYDNDSTIGTESDVKSVCNDFPAVLSFDLGHIELGEDKNLDGVPFKRIRQEIINHFDHGGMITLSWHLDNPLSGGTSWVADSLKDIEKNTVASVLEGGKQHELFLTWLDKVADFLNSLETPYGVKVPVLFRPWHEHTGSWFWWGQDFCTPEQYKSLWTLTVDRLKDKGVVNALYAYSPGTEPDGDATKYLERYPGDDIIDIVGLDCYCFAPDADTVKIAKFADDLDKNLAMVSKVAKAHNKVMALTETGYEGIKTSDWWTNTLAPYWKSIL</sequence>
<dbReference type="InterPro" id="IPR017853">
    <property type="entry name" value="GH"/>
</dbReference>
<evidence type="ECO:0000313" key="9">
    <source>
        <dbReference type="EMBL" id="AGH14018.1"/>
    </source>
</evidence>
<dbReference type="PROSITE" id="PS51764">
    <property type="entry name" value="GH26"/>
    <property type="match status" value="1"/>
</dbReference>
<comment type="similarity">
    <text evidence="1 7">Belongs to the glycosyl hydrolase 26 family.</text>
</comment>
<dbReference type="Pfam" id="PF02156">
    <property type="entry name" value="Glyco_hydro_26"/>
    <property type="match status" value="1"/>
</dbReference>
<evidence type="ECO:0000256" key="6">
    <source>
        <dbReference type="PIRSR" id="PIRSR018168-3"/>
    </source>
</evidence>
<evidence type="ECO:0000256" key="4">
    <source>
        <dbReference type="PIRSR" id="PIRSR018168-1"/>
    </source>
</evidence>
<evidence type="ECO:0000256" key="3">
    <source>
        <dbReference type="ARBA" id="ARBA00023295"/>
    </source>
</evidence>
<organism evidence="9">
    <name type="scientific">Prevotella sp. Sc00028</name>
    <dbReference type="NCBI Taxonomy" id="1231728"/>
    <lineage>
        <taxon>Bacteria</taxon>
        <taxon>Pseudomonadati</taxon>
        <taxon>Bacteroidota</taxon>
        <taxon>Bacteroidia</taxon>
        <taxon>Bacteroidales</taxon>
        <taxon>Prevotellaceae</taxon>
        <taxon>Prevotella</taxon>
    </lineage>
</organism>
<dbReference type="GO" id="GO:0016985">
    <property type="term" value="F:mannan endo-1,4-beta-mannosidase activity"/>
    <property type="evidence" value="ECO:0007669"/>
    <property type="project" value="InterPro"/>
</dbReference>
<accession>W5QTE6</accession>
<proteinExistence type="inferred from homology"/>
<feature type="binding site" evidence="5">
    <location>
        <position position="123"/>
    </location>
    <ligand>
        <name>substrate</name>
    </ligand>
</feature>
<evidence type="ECO:0000256" key="1">
    <source>
        <dbReference type="ARBA" id="ARBA00007754"/>
    </source>
</evidence>
<dbReference type="Gene3D" id="3.20.20.80">
    <property type="entry name" value="Glycosidases"/>
    <property type="match status" value="1"/>
</dbReference>
<evidence type="ECO:0000256" key="7">
    <source>
        <dbReference type="PROSITE-ProRule" id="PRU01100"/>
    </source>
</evidence>
<feature type="binding site" evidence="5">
    <location>
        <position position="196"/>
    </location>
    <ligand>
        <name>substrate</name>
    </ligand>
</feature>
<feature type="active site" description="Proton donor" evidence="4 7">
    <location>
        <position position="191"/>
    </location>
</feature>
<protein>
    <submittedName>
        <fullName evidence="9">Beta mannanase</fullName>
    </submittedName>
</protein>
<keyword evidence="2 7" id="KW-0378">Hydrolase</keyword>
<dbReference type="PANTHER" id="PTHR40079">
    <property type="entry name" value="MANNAN ENDO-1,4-BETA-MANNOSIDASE E-RELATED"/>
    <property type="match status" value="1"/>
</dbReference>
<dbReference type="PIRSF" id="PIRSF018168">
    <property type="entry name" value="Mannan-1_4-beta-mannosidase"/>
    <property type="match status" value="1"/>
</dbReference>
<evidence type="ECO:0000259" key="8">
    <source>
        <dbReference type="PROSITE" id="PS51764"/>
    </source>
</evidence>
<dbReference type="PRINTS" id="PR00739">
    <property type="entry name" value="GLHYDRLASE26"/>
</dbReference>
<dbReference type="InterPro" id="IPR016714">
    <property type="entry name" value="MANB/E"/>
</dbReference>
<dbReference type="InterPro" id="IPR022790">
    <property type="entry name" value="GH26_dom"/>
</dbReference>
<dbReference type="SUPFAM" id="SSF51445">
    <property type="entry name" value="(Trans)glycosidases"/>
    <property type="match status" value="1"/>
</dbReference>
<feature type="active site" description="Nucleophile" evidence="4 7">
    <location>
        <position position="303"/>
    </location>
</feature>